<evidence type="ECO:0000313" key="6">
    <source>
        <dbReference type="EMBL" id="MBB3017458.1"/>
    </source>
</evidence>
<feature type="transmembrane region" description="Helical" evidence="5">
    <location>
        <begin position="47"/>
        <end position="67"/>
    </location>
</feature>
<feature type="transmembrane region" description="Helical" evidence="5">
    <location>
        <begin position="73"/>
        <end position="92"/>
    </location>
</feature>
<evidence type="ECO:0000256" key="2">
    <source>
        <dbReference type="ARBA" id="ARBA00022692"/>
    </source>
</evidence>
<protein>
    <recommendedName>
        <fullName evidence="5">Probable membrane transporter protein</fullName>
    </recommendedName>
</protein>
<feature type="transmembrane region" description="Helical" evidence="5">
    <location>
        <begin position="209"/>
        <end position="231"/>
    </location>
</feature>
<evidence type="ECO:0000256" key="1">
    <source>
        <dbReference type="ARBA" id="ARBA00004141"/>
    </source>
</evidence>
<dbReference type="PANTHER" id="PTHR43701:SF2">
    <property type="entry name" value="MEMBRANE TRANSPORTER PROTEIN YJNA-RELATED"/>
    <property type="match status" value="1"/>
</dbReference>
<evidence type="ECO:0000256" key="3">
    <source>
        <dbReference type="ARBA" id="ARBA00022989"/>
    </source>
</evidence>
<keyword evidence="7" id="KW-1185">Reference proteome</keyword>
<dbReference type="PANTHER" id="PTHR43701">
    <property type="entry name" value="MEMBRANE TRANSPORTER PROTEIN MJ0441-RELATED"/>
    <property type="match status" value="1"/>
</dbReference>
<feature type="transmembrane region" description="Helical" evidence="5">
    <location>
        <begin position="104"/>
        <end position="120"/>
    </location>
</feature>
<keyword evidence="3 5" id="KW-1133">Transmembrane helix</keyword>
<dbReference type="EMBL" id="JACHWB010000001">
    <property type="protein sequence ID" value="MBB3017458.1"/>
    <property type="molecule type" value="Genomic_DNA"/>
</dbReference>
<dbReference type="InterPro" id="IPR051598">
    <property type="entry name" value="TSUP/Inactive_protease-like"/>
</dbReference>
<name>A0A7W4VHT9_9HYPH</name>
<keyword evidence="5" id="KW-1003">Cell membrane</keyword>
<evidence type="ECO:0000256" key="4">
    <source>
        <dbReference type="ARBA" id="ARBA00023136"/>
    </source>
</evidence>
<sequence length="271" mass="26969">MPLLFTQGAALGSGALVGLVLGLVGGGGSILAVPLLVYGVGIASPHVAIGTSALAVSASAFANLIAHGRAGNVKWRCGLVFAAAGVVGAITGADIAQRIDGQRLLALFGLLMIVVGATMLRRKDGGGDESVRLSRTNARVLLPALVGTGFGVGLLSGFFGIGGGFLVVPGLMIATGMPLSFAIGSSLVAVTAFGAATAVSYASSGLVDWQVAALFTGGGFLGGLVGLWIGRFFAQRKQLLGKIFAFFVIGVGVYVLARGIAAANLLQGILS</sequence>
<evidence type="ECO:0000256" key="5">
    <source>
        <dbReference type="RuleBase" id="RU363041"/>
    </source>
</evidence>
<accession>A0A7W4VHT9</accession>
<comment type="caution">
    <text evidence="6">The sequence shown here is derived from an EMBL/GenBank/DDBJ whole genome shotgun (WGS) entry which is preliminary data.</text>
</comment>
<comment type="similarity">
    <text evidence="5">Belongs to the 4-toluene sulfonate uptake permease (TSUP) (TC 2.A.102) family.</text>
</comment>
<comment type="subcellular location">
    <subcellularLocation>
        <location evidence="5">Cell membrane</location>
        <topology evidence="5">Multi-pass membrane protein</topology>
    </subcellularLocation>
    <subcellularLocation>
        <location evidence="1">Membrane</location>
        <topology evidence="1">Multi-pass membrane protein</topology>
    </subcellularLocation>
</comment>
<organism evidence="6 7">
    <name type="scientific">Microvirga lupini</name>
    <dbReference type="NCBI Taxonomy" id="420324"/>
    <lineage>
        <taxon>Bacteria</taxon>
        <taxon>Pseudomonadati</taxon>
        <taxon>Pseudomonadota</taxon>
        <taxon>Alphaproteobacteria</taxon>
        <taxon>Hyphomicrobiales</taxon>
        <taxon>Methylobacteriaceae</taxon>
        <taxon>Microvirga</taxon>
    </lineage>
</organism>
<feature type="transmembrane region" description="Helical" evidence="5">
    <location>
        <begin position="15"/>
        <end position="40"/>
    </location>
</feature>
<gene>
    <name evidence="6" type="ORF">FHR70_000498</name>
</gene>
<dbReference type="AlphaFoldDB" id="A0A7W4VHT9"/>
<keyword evidence="4 5" id="KW-0472">Membrane</keyword>
<reference evidence="6 7" key="1">
    <citation type="submission" date="2020-08" db="EMBL/GenBank/DDBJ databases">
        <title>The Agave Microbiome: Exploring the role of microbial communities in plant adaptations to desert environments.</title>
        <authorList>
            <person name="Partida-Martinez L.P."/>
        </authorList>
    </citation>
    <scope>NUCLEOTIDE SEQUENCE [LARGE SCALE GENOMIC DNA]</scope>
    <source>
        <strain evidence="6 7">AT3.9</strain>
    </source>
</reference>
<keyword evidence="2 5" id="KW-0812">Transmembrane</keyword>
<feature type="transmembrane region" description="Helical" evidence="5">
    <location>
        <begin position="243"/>
        <end position="266"/>
    </location>
</feature>
<feature type="transmembrane region" description="Helical" evidence="5">
    <location>
        <begin position="140"/>
        <end position="167"/>
    </location>
</feature>
<evidence type="ECO:0000313" key="7">
    <source>
        <dbReference type="Proteomes" id="UP000532010"/>
    </source>
</evidence>
<dbReference type="GO" id="GO:0005886">
    <property type="term" value="C:plasma membrane"/>
    <property type="evidence" value="ECO:0007669"/>
    <property type="project" value="UniProtKB-SubCell"/>
</dbReference>
<dbReference type="InterPro" id="IPR002781">
    <property type="entry name" value="TM_pro_TauE-like"/>
</dbReference>
<feature type="transmembrane region" description="Helical" evidence="5">
    <location>
        <begin position="179"/>
        <end position="203"/>
    </location>
</feature>
<dbReference type="RefSeq" id="WP_183446775.1">
    <property type="nucleotide sequence ID" value="NZ_JACHWB010000001.1"/>
</dbReference>
<dbReference type="Pfam" id="PF01925">
    <property type="entry name" value="TauE"/>
    <property type="match status" value="1"/>
</dbReference>
<dbReference type="Proteomes" id="UP000532010">
    <property type="component" value="Unassembled WGS sequence"/>
</dbReference>
<proteinExistence type="inferred from homology"/>